<evidence type="ECO:0000313" key="2">
    <source>
        <dbReference type="EMBL" id="KAF9466846.1"/>
    </source>
</evidence>
<protein>
    <submittedName>
        <fullName evidence="2">Uncharacterized protein</fullName>
    </submittedName>
</protein>
<feature type="transmembrane region" description="Helical" evidence="1">
    <location>
        <begin position="159"/>
        <end position="181"/>
    </location>
</feature>
<reference evidence="2" key="1">
    <citation type="submission" date="2020-11" db="EMBL/GenBank/DDBJ databases">
        <authorList>
            <consortium name="DOE Joint Genome Institute"/>
            <person name="Ahrendt S."/>
            <person name="Riley R."/>
            <person name="Andreopoulos W."/>
            <person name="Labutti K."/>
            <person name="Pangilinan J."/>
            <person name="Ruiz-Duenas F.J."/>
            <person name="Barrasa J.M."/>
            <person name="Sanchez-Garcia M."/>
            <person name="Camarero S."/>
            <person name="Miyauchi S."/>
            <person name="Serrano A."/>
            <person name="Linde D."/>
            <person name="Babiker R."/>
            <person name="Drula E."/>
            <person name="Ayuso-Fernandez I."/>
            <person name="Pacheco R."/>
            <person name="Padilla G."/>
            <person name="Ferreira P."/>
            <person name="Barriuso J."/>
            <person name="Kellner H."/>
            <person name="Castanera R."/>
            <person name="Alfaro M."/>
            <person name="Ramirez L."/>
            <person name="Pisabarro A.G."/>
            <person name="Kuo A."/>
            <person name="Tritt A."/>
            <person name="Lipzen A."/>
            <person name="He G."/>
            <person name="Yan M."/>
            <person name="Ng V."/>
            <person name="Cullen D."/>
            <person name="Martin F."/>
            <person name="Rosso M.-N."/>
            <person name="Henrissat B."/>
            <person name="Hibbett D."/>
            <person name="Martinez A.T."/>
            <person name="Grigoriev I.V."/>
        </authorList>
    </citation>
    <scope>NUCLEOTIDE SEQUENCE</scope>
    <source>
        <strain evidence="2">CBS 247.69</strain>
    </source>
</reference>
<comment type="caution">
    <text evidence="2">The sequence shown here is derived from an EMBL/GenBank/DDBJ whole genome shotgun (WGS) entry which is preliminary data.</text>
</comment>
<dbReference type="Proteomes" id="UP000807353">
    <property type="component" value="Unassembled WGS sequence"/>
</dbReference>
<evidence type="ECO:0000256" key="1">
    <source>
        <dbReference type="SAM" id="Phobius"/>
    </source>
</evidence>
<sequence>MRPEPSPMQSEPFENLKVNWEAFIESLMTEWKTNNLIAVLLLSAILTTLQIDGVSNDPVARSSALASLVCGLMGLLYGCMYTIRFGTMRKGYKAIQWAEEAQQTKTQIFWNVWVFLAMPAVWLCWSIILFVTSILVYVWQTGSDHGHVLQLSPTMALGPRVAVTGLFGLGMLYFILIIFTLRRYGDIADEKWKKR</sequence>
<dbReference type="AlphaFoldDB" id="A0A9P5YFE2"/>
<feature type="non-terminal residue" evidence="2">
    <location>
        <position position="195"/>
    </location>
</feature>
<keyword evidence="1" id="KW-0472">Membrane</keyword>
<name>A0A9P5YFE2_9AGAR</name>
<dbReference type="EMBL" id="MU150239">
    <property type="protein sequence ID" value="KAF9466846.1"/>
    <property type="molecule type" value="Genomic_DNA"/>
</dbReference>
<dbReference type="OrthoDB" id="3062801at2759"/>
<keyword evidence="1" id="KW-1133">Transmembrane helix</keyword>
<feature type="transmembrane region" description="Helical" evidence="1">
    <location>
        <begin position="33"/>
        <end position="51"/>
    </location>
</feature>
<accession>A0A9P5YFE2</accession>
<evidence type="ECO:0000313" key="3">
    <source>
        <dbReference type="Proteomes" id="UP000807353"/>
    </source>
</evidence>
<feature type="transmembrane region" description="Helical" evidence="1">
    <location>
        <begin position="63"/>
        <end position="83"/>
    </location>
</feature>
<gene>
    <name evidence="2" type="ORF">BDZ94DRAFT_1157137</name>
</gene>
<proteinExistence type="predicted"/>
<keyword evidence="1" id="KW-0812">Transmembrane</keyword>
<organism evidence="2 3">
    <name type="scientific">Collybia nuda</name>
    <dbReference type="NCBI Taxonomy" id="64659"/>
    <lineage>
        <taxon>Eukaryota</taxon>
        <taxon>Fungi</taxon>
        <taxon>Dikarya</taxon>
        <taxon>Basidiomycota</taxon>
        <taxon>Agaricomycotina</taxon>
        <taxon>Agaricomycetes</taxon>
        <taxon>Agaricomycetidae</taxon>
        <taxon>Agaricales</taxon>
        <taxon>Tricholomatineae</taxon>
        <taxon>Clitocybaceae</taxon>
        <taxon>Collybia</taxon>
    </lineage>
</organism>
<feature type="transmembrane region" description="Helical" evidence="1">
    <location>
        <begin position="112"/>
        <end position="139"/>
    </location>
</feature>
<keyword evidence="3" id="KW-1185">Reference proteome</keyword>